<evidence type="ECO:0000256" key="1">
    <source>
        <dbReference type="ARBA" id="ARBA00009460"/>
    </source>
</evidence>
<keyword evidence="2" id="KW-0808">Transferase</keyword>
<dbReference type="PANTHER" id="PTHR12149">
    <property type="entry name" value="FRUCTOSAMINE 3 KINASE-RELATED PROTEIN"/>
    <property type="match status" value="1"/>
</dbReference>
<keyword evidence="2 3" id="KW-0418">Kinase</keyword>
<dbReference type="EMBL" id="WACR01000006">
    <property type="protein sequence ID" value="KAB1064075.1"/>
    <property type="molecule type" value="Genomic_DNA"/>
</dbReference>
<dbReference type="Pfam" id="PF03881">
    <property type="entry name" value="Fructosamin_kin"/>
    <property type="match status" value="1"/>
</dbReference>
<dbReference type="InterPro" id="IPR016477">
    <property type="entry name" value="Fructo-/Ketosamine-3-kinase"/>
</dbReference>
<reference evidence="3 4" key="1">
    <citation type="submission" date="2019-09" db="EMBL/GenBank/DDBJ databases">
        <title>Genomes of Cryomorphaceae.</title>
        <authorList>
            <person name="Bowman J.P."/>
        </authorList>
    </citation>
    <scope>NUCLEOTIDE SEQUENCE [LARGE SCALE GENOMIC DNA]</scope>
    <source>
        <strain evidence="3 4">KCTC 52047</strain>
    </source>
</reference>
<evidence type="ECO:0000313" key="4">
    <source>
        <dbReference type="Proteomes" id="UP000435357"/>
    </source>
</evidence>
<dbReference type="AlphaFoldDB" id="A0A6N6MAH3"/>
<dbReference type="PIRSF" id="PIRSF006221">
    <property type="entry name" value="Ketosamine-3-kinase"/>
    <property type="match status" value="1"/>
</dbReference>
<keyword evidence="4" id="KW-1185">Reference proteome</keyword>
<dbReference type="Proteomes" id="UP000435357">
    <property type="component" value="Unassembled WGS sequence"/>
</dbReference>
<dbReference type="PANTHER" id="PTHR12149:SF8">
    <property type="entry name" value="PROTEIN-RIBULOSAMINE 3-KINASE"/>
    <property type="match status" value="1"/>
</dbReference>
<evidence type="ECO:0000313" key="3">
    <source>
        <dbReference type="EMBL" id="KAB1064075.1"/>
    </source>
</evidence>
<dbReference type="OrthoDB" id="5291879at2"/>
<comment type="similarity">
    <text evidence="1 2">Belongs to the fructosamine kinase family.</text>
</comment>
<dbReference type="Gene3D" id="3.30.200.20">
    <property type="entry name" value="Phosphorylase Kinase, domain 1"/>
    <property type="match status" value="1"/>
</dbReference>
<dbReference type="GO" id="GO:0016301">
    <property type="term" value="F:kinase activity"/>
    <property type="evidence" value="ECO:0007669"/>
    <property type="project" value="UniProtKB-UniRule"/>
</dbReference>
<protein>
    <submittedName>
        <fullName evidence="3">Fructosamine kinase family protein</fullName>
    </submittedName>
</protein>
<proteinExistence type="inferred from homology"/>
<dbReference type="Gene3D" id="3.90.1200.10">
    <property type="match status" value="1"/>
</dbReference>
<dbReference type="RefSeq" id="WP_151168221.1">
    <property type="nucleotide sequence ID" value="NZ_WACR01000006.1"/>
</dbReference>
<accession>A0A6N6MAH3</accession>
<organism evidence="3 4">
    <name type="scientific">Salibacter halophilus</name>
    <dbReference type="NCBI Taxonomy" id="1803916"/>
    <lineage>
        <taxon>Bacteria</taxon>
        <taxon>Pseudomonadati</taxon>
        <taxon>Bacteroidota</taxon>
        <taxon>Flavobacteriia</taxon>
        <taxon>Flavobacteriales</taxon>
        <taxon>Salibacteraceae</taxon>
        <taxon>Salibacter</taxon>
    </lineage>
</organism>
<sequence length="290" mass="33369">MVSEQEIKLLYEKLQNHGQIQNPISSTHSVSGGSINDAYKLESDDRNFFLKVNSASRHPGMFEAEAKGLSLLSKHSEFAVPKPILNFENNNRAYLILEWLDEAPGSDQEETGRLLAKMHQTKTDQFGLDFDNYMGSLEQSNTQYSEWAPFFIEQRLEPQLKIARDNGDMKSEHSRQFEKLYYKLEELFPPAKPSLVHGDLWGGNAMNTSEDPSIYDPAVYYGHPEVDIAMTTLFGGFDRSFYQAYMKENPLEKGWRGRLPLYNLYPLLVHVNLFGSSYLMQVEHILKSYF</sequence>
<dbReference type="SUPFAM" id="SSF56112">
    <property type="entry name" value="Protein kinase-like (PK-like)"/>
    <property type="match status" value="1"/>
</dbReference>
<evidence type="ECO:0000256" key="2">
    <source>
        <dbReference type="PIRNR" id="PIRNR006221"/>
    </source>
</evidence>
<dbReference type="InterPro" id="IPR011009">
    <property type="entry name" value="Kinase-like_dom_sf"/>
</dbReference>
<gene>
    <name evidence="3" type="ORF">F3059_08565</name>
</gene>
<name>A0A6N6MAH3_9FLAO</name>
<comment type="caution">
    <text evidence="3">The sequence shown here is derived from an EMBL/GenBank/DDBJ whole genome shotgun (WGS) entry which is preliminary data.</text>
</comment>